<evidence type="ECO:0000259" key="1">
    <source>
        <dbReference type="PROSITE" id="PS51781"/>
    </source>
</evidence>
<accession>A0A2K9PQZ5</accession>
<evidence type="ECO:0000313" key="2">
    <source>
        <dbReference type="EMBL" id="AUP79466.1"/>
    </source>
</evidence>
<dbReference type="PROSITE" id="PS51781">
    <property type="entry name" value="SH3B"/>
    <property type="match status" value="1"/>
</dbReference>
<dbReference type="RefSeq" id="WP_102756121.1">
    <property type="nucleotide sequence ID" value="NZ_CP025791.1"/>
</dbReference>
<protein>
    <recommendedName>
        <fullName evidence="1">SH3b domain-containing protein</fullName>
    </recommendedName>
</protein>
<organism evidence="2 3">
    <name type="scientific">Flavivirga eckloniae</name>
    <dbReference type="NCBI Taxonomy" id="1803846"/>
    <lineage>
        <taxon>Bacteria</taxon>
        <taxon>Pseudomonadati</taxon>
        <taxon>Bacteroidota</taxon>
        <taxon>Flavobacteriia</taxon>
        <taxon>Flavobacteriales</taxon>
        <taxon>Flavobacteriaceae</taxon>
        <taxon>Flavivirga</taxon>
    </lineage>
</organism>
<dbReference type="EMBL" id="CP025791">
    <property type="protein sequence ID" value="AUP79466.1"/>
    <property type="molecule type" value="Genomic_DNA"/>
</dbReference>
<evidence type="ECO:0000313" key="3">
    <source>
        <dbReference type="Proteomes" id="UP000235826"/>
    </source>
</evidence>
<sequence>MKILCLIILFLNTVSYGQEIRYVNAKNGLNIREKPNLDSRKIGALNYLEKIEVAKKTGIKLSITDNGKKIQGEWLKVFVTKKNAIVTGYVFDGYLINKKSESDINEWSINDFIVEYPKNYETEVKSNIEYERGQWKGVPNPFIATYRGNYIGDYHHIDFEDSDGRIYDFGFGQNDFGSISLFDKKELNDSPEYLGKSFKIFWEWKMSSFPCCSGDYETVKAYLPSIVKLEILEN</sequence>
<dbReference type="AlphaFoldDB" id="A0A2K9PQZ5"/>
<feature type="domain" description="SH3b" evidence="1">
    <location>
        <begin position="18"/>
        <end position="99"/>
    </location>
</feature>
<dbReference type="InterPro" id="IPR003646">
    <property type="entry name" value="SH3-like_bac-type"/>
</dbReference>
<dbReference type="Gene3D" id="2.30.30.40">
    <property type="entry name" value="SH3 Domains"/>
    <property type="match status" value="1"/>
</dbReference>
<dbReference type="KEGG" id="fek:C1H87_12415"/>
<reference evidence="2 3" key="1">
    <citation type="submission" date="2018-01" db="EMBL/GenBank/DDBJ databases">
        <title>Complete genome sequence of Flavivirga eckloniae ECD14 isolated from seaweed Ecklonia cava.</title>
        <authorList>
            <person name="Lee J.H."/>
            <person name="Baik K.S."/>
            <person name="Seong C.N."/>
        </authorList>
    </citation>
    <scope>NUCLEOTIDE SEQUENCE [LARGE SCALE GENOMIC DNA]</scope>
    <source>
        <strain evidence="2 3">ECD14</strain>
    </source>
</reference>
<proteinExistence type="predicted"/>
<gene>
    <name evidence="2" type="ORF">C1H87_12415</name>
</gene>
<keyword evidence="3" id="KW-1185">Reference proteome</keyword>
<dbReference type="Proteomes" id="UP000235826">
    <property type="component" value="Chromosome"/>
</dbReference>
<name>A0A2K9PQZ5_9FLAO</name>
<dbReference type="OrthoDB" id="5984340at2"/>
<dbReference type="Pfam" id="PF08239">
    <property type="entry name" value="SH3_3"/>
    <property type="match status" value="1"/>
</dbReference>